<evidence type="ECO:0000256" key="8">
    <source>
        <dbReference type="ARBA" id="ARBA00023136"/>
    </source>
</evidence>
<dbReference type="PANTHER" id="PTHR15860:SF0">
    <property type="entry name" value="LP20373P"/>
    <property type="match status" value="1"/>
</dbReference>
<dbReference type="RefSeq" id="XP_030847484.1">
    <property type="nucleotide sequence ID" value="XM_030991624.1"/>
</dbReference>
<dbReference type="Gene3D" id="3.30.40.10">
    <property type="entry name" value="Zinc/RING finger domain, C3HC4 (zinc finger)"/>
    <property type="match status" value="1"/>
</dbReference>
<dbReference type="KEGG" id="spu:583657"/>
<evidence type="ECO:0000256" key="5">
    <source>
        <dbReference type="ARBA" id="ARBA00022786"/>
    </source>
</evidence>
<feature type="transmembrane region" description="Helical" evidence="11">
    <location>
        <begin position="274"/>
        <end position="294"/>
    </location>
</feature>
<evidence type="ECO:0000259" key="12">
    <source>
        <dbReference type="PROSITE" id="PS50089"/>
    </source>
</evidence>
<keyword evidence="2 11" id="KW-0812">Transmembrane</keyword>
<dbReference type="GO" id="GO:0016020">
    <property type="term" value="C:membrane"/>
    <property type="evidence" value="ECO:0007669"/>
    <property type="project" value="UniProtKB-SubCell"/>
</dbReference>
<evidence type="ECO:0000256" key="7">
    <source>
        <dbReference type="ARBA" id="ARBA00022989"/>
    </source>
</evidence>
<feature type="transmembrane region" description="Helical" evidence="11">
    <location>
        <begin position="160"/>
        <end position="181"/>
    </location>
</feature>
<evidence type="ECO:0000256" key="4">
    <source>
        <dbReference type="ARBA" id="ARBA00022771"/>
    </source>
</evidence>
<evidence type="ECO:0000256" key="10">
    <source>
        <dbReference type="SAM" id="MobiDB-lite"/>
    </source>
</evidence>
<keyword evidence="14" id="KW-1185">Reference proteome</keyword>
<evidence type="ECO:0000256" key="3">
    <source>
        <dbReference type="ARBA" id="ARBA00022723"/>
    </source>
</evidence>
<dbReference type="AlphaFoldDB" id="A0A7M7T1S3"/>
<dbReference type="GO" id="GO:0008270">
    <property type="term" value="F:zinc ion binding"/>
    <property type="evidence" value="ECO:0007669"/>
    <property type="project" value="UniProtKB-KW"/>
</dbReference>
<feature type="transmembrane region" description="Helical" evidence="11">
    <location>
        <begin position="201"/>
        <end position="231"/>
    </location>
</feature>
<keyword evidence="4 9" id="KW-0863">Zinc-finger</keyword>
<keyword evidence="8 11" id="KW-0472">Membrane</keyword>
<feature type="domain" description="RING-type" evidence="12">
    <location>
        <begin position="329"/>
        <end position="367"/>
    </location>
</feature>
<protein>
    <recommendedName>
        <fullName evidence="12">RING-type domain-containing protein</fullName>
    </recommendedName>
</protein>
<dbReference type="InParanoid" id="A0A7M7T1S3"/>
<evidence type="ECO:0000256" key="6">
    <source>
        <dbReference type="ARBA" id="ARBA00022833"/>
    </source>
</evidence>
<dbReference type="Proteomes" id="UP000007110">
    <property type="component" value="Unassembled WGS sequence"/>
</dbReference>
<dbReference type="CDD" id="cd16532">
    <property type="entry name" value="RING-HC_RNFT1-like"/>
    <property type="match status" value="1"/>
</dbReference>
<evidence type="ECO:0000313" key="14">
    <source>
        <dbReference type="Proteomes" id="UP000007110"/>
    </source>
</evidence>
<accession>A0A7M7T1S3</accession>
<dbReference type="GO" id="GO:0061630">
    <property type="term" value="F:ubiquitin protein ligase activity"/>
    <property type="evidence" value="ECO:0000318"/>
    <property type="project" value="GO_Central"/>
</dbReference>
<feature type="region of interest" description="Disordered" evidence="10">
    <location>
        <begin position="19"/>
        <end position="95"/>
    </location>
</feature>
<dbReference type="InterPro" id="IPR044235">
    <property type="entry name" value="RNFT1/2"/>
</dbReference>
<keyword evidence="3" id="KW-0479">Metal-binding</keyword>
<reference evidence="14" key="1">
    <citation type="submission" date="2015-02" db="EMBL/GenBank/DDBJ databases">
        <title>Genome sequencing for Strongylocentrotus purpuratus.</title>
        <authorList>
            <person name="Murali S."/>
            <person name="Liu Y."/>
            <person name="Vee V."/>
            <person name="English A."/>
            <person name="Wang M."/>
            <person name="Skinner E."/>
            <person name="Han Y."/>
            <person name="Muzny D.M."/>
            <person name="Worley K.C."/>
            <person name="Gibbs R.A."/>
        </authorList>
    </citation>
    <scope>NUCLEOTIDE SEQUENCE</scope>
</reference>
<dbReference type="SUPFAM" id="SSF57850">
    <property type="entry name" value="RING/U-box"/>
    <property type="match status" value="1"/>
</dbReference>
<dbReference type="InterPro" id="IPR001841">
    <property type="entry name" value="Znf_RING"/>
</dbReference>
<dbReference type="SMART" id="SM00184">
    <property type="entry name" value="RING"/>
    <property type="match status" value="1"/>
</dbReference>
<proteinExistence type="predicted"/>
<dbReference type="EnsemblMetazoa" id="XM_030991624">
    <property type="protein sequence ID" value="XP_030847484"/>
    <property type="gene ID" value="LOC583657"/>
</dbReference>
<dbReference type="OrthoDB" id="9049620at2759"/>
<dbReference type="GO" id="GO:1904294">
    <property type="term" value="P:positive regulation of ERAD pathway"/>
    <property type="evidence" value="ECO:0007669"/>
    <property type="project" value="InterPro"/>
</dbReference>
<dbReference type="GeneID" id="583657"/>
<dbReference type="FunCoup" id="A0A7M7T1S3">
    <property type="interactions" value="609"/>
</dbReference>
<keyword evidence="7 11" id="KW-1133">Transmembrane helix</keyword>
<keyword evidence="5" id="KW-0833">Ubl conjugation pathway</keyword>
<dbReference type="OMA" id="VELHCKH"/>
<evidence type="ECO:0000313" key="13">
    <source>
        <dbReference type="EnsemblMetazoa" id="XP_030847484"/>
    </source>
</evidence>
<dbReference type="PROSITE" id="PS00518">
    <property type="entry name" value="ZF_RING_1"/>
    <property type="match status" value="1"/>
</dbReference>
<name>A0A7M7T1S3_STRPU</name>
<dbReference type="InterPro" id="IPR013083">
    <property type="entry name" value="Znf_RING/FYVE/PHD"/>
</dbReference>
<evidence type="ECO:0000256" key="1">
    <source>
        <dbReference type="ARBA" id="ARBA00004141"/>
    </source>
</evidence>
<feature type="compositionally biased region" description="Gly residues" evidence="10">
    <location>
        <begin position="58"/>
        <end position="76"/>
    </location>
</feature>
<evidence type="ECO:0000256" key="9">
    <source>
        <dbReference type="PROSITE-ProRule" id="PRU00175"/>
    </source>
</evidence>
<comment type="subcellular location">
    <subcellularLocation>
        <location evidence="1">Membrane</location>
        <topology evidence="1">Multi-pass membrane protein</topology>
    </subcellularLocation>
</comment>
<organism evidence="13 14">
    <name type="scientific">Strongylocentrotus purpuratus</name>
    <name type="common">Purple sea urchin</name>
    <dbReference type="NCBI Taxonomy" id="7668"/>
    <lineage>
        <taxon>Eukaryota</taxon>
        <taxon>Metazoa</taxon>
        <taxon>Echinodermata</taxon>
        <taxon>Eleutherozoa</taxon>
        <taxon>Echinozoa</taxon>
        <taxon>Echinoidea</taxon>
        <taxon>Euechinoidea</taxon>
        <taxon>Echinacea</taxon>
        <taxon>Camarodonta</taxon>
        <taxon>Echinidea</taxon>
        <taxon>Strongylocentrotidae</taxon>
        <taxon>Strongylocentrotus</taxon>
    </lineage>
</organism>
<dbReference type="PROSITE" id="PS50089">
    <property type="entry name" value="ZF_RING_2"/>
    <property type="match status" value="1"/>
</dbReference>
<evidence type="ECO:0000256" key="11">
    <source>
        <dbReference type="SAM" id="Phobius"/>
    </source>
</evidence>
<dbReference type="Pfam" id="PF13639">
    <property type="entry name" value="zf-RING_2"/>
    <property type="match status" value="1"/>
</dbReference>
<evidence type="ECO:0000256" key="2">
    <source>
        <dbReference type="ARBA" id="ARBA00022692"/>
    </source>
</evidence>
<keyword evidence="6" id="KW-0862">Zinc</keyword>
<sequence length="388" mass="43524">MAASSIRTQFNHALQNMIPGLQTMDPPPDVEAADGHPNEDVVIDMPDSEGRFPSSRGGPEGGRRGGGGGGGRGGGASMEEAEAEGDRDQNRGRGSLADTNLSNYLSEGIAELLLFVLILACKLAYDHRLGLTVFLGLIGTFVHHSSSVKREIELKEKRSVLSVVMRLGLLFINIIFIYYALQEQQLYKCLMFLPPNIAVMTLWAVLWCVGITDFVVKYSTLILKCLVTLLPGSVLSFKKRGKIYRALEEISQMYRLLPAFPMWVSYFSDYRESHWAIGYFLTFAYVILKAFTVYRKQKDLRKSLHDVFIDVQYGISPSQDQIRRVGEACPICQDDFQDPIQLACKHIFCENCVAMWFDREQTCPMCRAQIAASPIWKDGSTAMSIQLY</sequence>
<dbReference type="PANTHER" id="PTHR15860">
    <property type="entry name" value="UNCHARACTERIZED RING FINGER-CONTAINING PROTEIN"/>
    <property type="match status" value="1"/>
</dbReference>
<reference evidence="13" key="2">
    <citation type="submission" date="2021-01" db="UniProtKB">
        <authorList>
            <consortium name="EnsemblMetazoa"/>
        </authorList>
    </citation>
    <scope>IDENTIFICATION</scope>
</reference>
<dbReference type="InterPro" id="IPR017907">
    <property type="entry name" value="Znf_RING_CS"/>
</dbReference>